<evidence type="ECO:0000256" key="1">
    <source>
        <dbReference type="SAM" id="SignalP"/>
    </source>
</evidence>
<dbReference type="RefSeq" id="WP_127763873.1">
    <property type="nucleotide sequence ID" value="NZ_SADE01000001.1"/>
</dbReference>
<reference evidence="3" key="1">
    <citation type="submission" date="2019-01" db="EMBL/GenBank/DDBJ databases">
        <title>Gri0909 isolated from a small marine red alga.</title>
        <authorList>
            <person name="Kim J."/>
            <person name="Jeong S.E."/>
            <person name="Jeon C.O."/>
        </authorList>
    </citation>
    <scope>NUCLEOTIDE SEQUENCE [LARGE SCALE GENOMIC DNA]</scope>
    <source>
        <strain evidence="3">Gri0909</strain>
    </source>
</reference>
<dbReference type="Proteomes" id="UP000287447">
    <property type="component" value="Unassembled WGS sequence"/>
</dbReference>
<name>A0A437QVE7_9PROT</name>
<proteinExistence type="predicted"/>
<dbReference type="AlphaFoldDB" id="A0A437QVE7"/>
<keyword evidence="3" id="KW-1185">Reference proteome</keyword>
<accession>A0A437QVE7</accession>
<evidence type="ECO:0000313" key="2">
    <source>
        <dbReference type="EMBL" id="RVU38501.1"/>
    </source>
</evidence>
<dbReference type="EMBL" id="SADE01000001">
    <property type="protein sequence ID" value="RVU38501.1"/>
    <property type="molecule type" value="Genomic_DNA"/>
</dbReference>
<keyword evidence="1" id="KW-0732">Signal</keyword>
<dbReference type="OrthoDB" id="8481007at2"/>
<feature type="chain" id="PRO_5018977113" evidence="1">
    <location>
        <begin position="24"/>
        <end position="345"/>
    </location>
</feature>
<dbReference type="PROSITE" id="PS51257">
    <property type="entry name" value="PROKAR_LIPOPROTEIN"/>
    <property type="match status" value="1"/>
</dbReference>
<sequence>MRISVLRLSGLFLATLLAVSCQTTEDLSGSGPIEFSPGVQRCFDTYLSKERSYAFAVAIDGSSSCGYVFCKETQCGITNDRRWRAIEVCERSSGGVPCKIYAIRKSIVWKSGLATGSPSAKSLSGNAAGVGYVPKTRDWLTGFQLDEFDKYLRVLENSKYPVGVFIVADDGNLSWKTWDNQPDALERATNWSFERCQDRSSLPETCKIFAENARLASTNIWVTSENYRNVIRLSSGLVEDVEAAPRKMRVSWANLGPAFEFVTTPEYEQGKWLIEFYVPTNGASCEASGFMQSNGDGTWQAKCDNGLSASGETRYDTKARSAINRGKDSKDGDVYVYSVPVPKKF</sequence>
<organism evidence="2 3">
    <name type="scientific">Hwanghaeella grinnelliae</name>
    <dbReference type="NCBI Taxonomy" id="2500179"/>
    <lineage>
        <taxon>Bacteria</taxon>
        <taxon>Pseudomonadati</taxon>
        <taxon>Pseudomonadota</taxon>
        <taxon>Alphaproteobacteria</taxon>
        <taxon>Rhodospirillales</taxon>
        <taxon>Rhodospirillaceae</taxon>
        <taxon>Hwanghaeella</taxon>
    </lineage>
</organism>
<gene>
    <name evidence="2" type="ORF">EOI86_04245</name>
</gene>
<protein>
    <submittedName>
        <fullName evidence="2">Uncharacterized protein</fullName>
    </submittedName>
</protein>
<comment type="caution">
    <text evidence="2">The sequence shown here is derived from an EMBL/GenBank/DDBJ whole genome shotgun (WGS) entry which is preliminary data.</text>
</comment>
<evidence type="ECO:0000313" key="3">
    <source>
        <dbReference type="Proteomes" id="UP000287447"/>
    </source>
</evidence>
<feature type="signal peptide" evidence="1">
    <location>
        <begin position="1"/>
        <end position="23"/>
    </location>
</feature>